<dbReference type="InterPro" id="IPR011251">
    <property type="entry name" value="Luciferase-like_dom"/>
</dbReference>
<gene>
    <name evidence="3" type="ORF">H7B90_20255</name>
</gene>
<dbReference type="PANTHER" id="PTHR30137">
    <property type="entry name" value="LUCIFERASE-LIKE MONOOXYGENASE"/>
    <property type="match status" value="1"/>
</dbReference>
<protein>
    <submittedName>
        <fullName evidence="3">LLM class flavin-dependent oxidoreductase</fullName>
    </submittedName>
</protein>
<dbReference type="InterPro" id="IPR036661">
    <property type="entry name" value="Luciferase-like_sf"/>
</dbReference>
<dbReference type="NCBIfam" id="TIGR04020">
    <property type="entry name" value="seco_metab_LLM"/>
    <property type="match status" value="1"/>
</dbReference>
<dbReference type="Gene3D" id="3.20.20.30">
    <property type="entry name" value="Luciferase-like domain"/>
    <property type="match status" value="1"/>
</dbReference>
<reference evidence="3 4" key="1">
    <citation type="submission" date="2020-08" db="EMBL/GenBank/DDBJ databases">
        <title>Cohnella phylogeny.</title>
        <authorList>
            <person name="Dunlap C."/>
        </authorList>
    </citation>
    <scope>NUCLEOTIDE SEQUENCE [LARGE SCALE GENOMIC DNA]</scope>
    <source>
        <strain evidence="3 4">DSM 25239</strain>
    </source>
</reference>
<dbReference type="InterPro" id="IPR024011">
    <property type="entry name" value="Biosynth_lucif-like_mOase_dom"/>
</dbReference>
<organism evidence="3 4">
    <name type="scientific">Cohnella xylanilytica</name>
    <dbReference type="NCBI Taxonomy" id="557555"/>
    <lineage>
        <taxon>Bacteria</taxon>
        <taxon>Bacillati</taxon>
        <taxon>Bacillota</taxon>
        <taxon>Bacilli</taxon>
        <taxon>Bacillales</taxon>
        <taxon>Paenibacillaceae</taxon>
        <taxon>Cohnella</taxon>
    </lineage>
</organism>
<evidence type="ECO:0000313" key="3">
    <source>
        <dbReference type="EMBL" id="MBB6693733.1"/>
    </source>
</evidence>
<sequence>MSVELGPDRPAFGGARSGAPGNSERAGPAFSLFFFSSDGEEKERGKYESLLEIAAFADERGFEAVWTPERHFHRFGGLFPNPSVLGAAVAARTNRIGIRAGSLSLPFHHPIRVAEDWSVVDNLSGGRAGLSVTYGWHPKEYVLAPELYEIRREAMFERLGVLRKLWRGEPVTFPAGGSEHEIARIYPPPVQRELPVWITTARTRDTWRRAGEIGANVLTALYAITPAELEENMAVYRSALREGGHSGGQVTLMLHTFLGDDPAEVRATVREPMIRYLIHHTELYDPAMIARELRIDPAQVGERHRRALAQIAFERYWNDSALFGTVETCSAKAERLFAAGVDEIACLIDFGVPDKETEASLERIDRLRRKLAASAAKERSDEHG</sequence>
<proteinExistence type="predicted"/>
<keyword evidence="4" id="KW-1185">Reference proteome</keyword>
<dbReference type="GO" id="GO:0005829">
    <property type="term" value="C:cytosol"/>
    <property type="evidence" value="ECO:0007669"/>
    <property type="project" value="TreeGrafter"/>
</dbReference>
<dbReference type="CDD" id="cd01097">
    <property type="entry name" value="Tetrahydromethanopterin_reductase"/>
    <property type="match status" value="1"/>
</dbReference>
<evidence type="ECO:0000256" key="1">
    <source>
        <dbReference type="SAM" id="MobiDB-lite"/>
    </source>
</evidence>
<dbReference type="InterPro" id="IPR050766">
    <property type="entry name" value="Bact_Lucif_Oxidored"/>
</dbReference>
<dbReference type="PANTHER" id="PTHR30137:SF6">
    <property type="entry name" value="LUCIFERASE-LIKE MONOOXYGENASE"/>
    <property type="match status" value="1"/>
</dbReference>
<name>A0A841U631_9BACL</name>
<accession>A0A841U631</accession>
<comment type="caution">
    <text evidence="3">The sequence shown here is derived from an EMBL/GenBank/DDBJ whole genome shotgun (WGS) entry which is preliminary data.</text>
</comment>
<feature type="domain" description="Luciferase-like" evidence="2">
    <location>
        <begin position="35"/>
        <end position="342"/>
    </location>
</feature>
<dbReference type="AlphaFoldDB" id="A0A841U631"/>
<dbReference type="Pfam" id="PF00296">
    <property type="entry name" value="Bac_luciferase"/>
    <property type="match status" value="1"/>
</dbReference>
<dbReference type="RefSeq" id="WP_185137714.1">
    <property type="nucleotide sequence ID" value="NZ_BORM01000033.1"/>
</dbReference>
<evidence type="ECO:0000313" key="4">
    <source>
        <dbReference type="Proteomes" id="UP000553776"/>
    </source>
</evidence>
<dbReference type="SUPFAM" id="SSF51679">
    <property type="entry name" value="Bacterial luciferase-like"/>
    <property type="match status" value="1"/>
</dbReference>
<dbReference type="Proteomes" id="UP000553776">
    <property type="component" value="Unassembled WGS sequence"/>
</dbReference>
<dbReference type="GO" id="GO:0016705">
    <property type="term" value="F:oxidoreductase activity, acting on paired donors, with incorporation or reduction of molecular oxygen"/>
    <property type="evidence" value="ECO:0007669"/>
    <property type="project" value="InterPro"/>
</dbReference>
<dbReference type="EMBL" id="JACJVR010000079">
    <property type="protein sequence ID" value="MBB6693733.1"/>
    <property type="molecule type" value="Genomic_DNA"/>
</dbReference>
<evidence type="ECO:0000259" key="2">
    <source>
        <dbReference type="Pfam" id="PF00296"/>
    </source>
</evidence>
<feature type="region of interest" description="Disordered" evidence="1">
    <location>
        <begin position="1"/>
        <end position="26"/>
    </location>
</feature>